<accession>A0A1M3L1G5</accession>
<comment type="caution">
    <text evidence="2">The sequence shown here is derived from an EMBL/GenBank/DDBJ whole genome shotgun (WGS) entry which is preliminary data.</text>
</comment>
<evidence type="ECO:0000313" key="3">
    <source>
        <dbReference type="Proteomes" id="UP000184233"/>
    </source>
</evidence>
<keyword evidence="1" id="KW-0472">Membrane</keyword>
<keyword evidence="1" id="KW-1133">Transmembrane helix</keyword>
<gene>
    <name evidence="2" type="ORF">BGO89_05490</name>
</gene>
<dbReference type="AlphaFoldDB" id="A0A1M3L1G5"/>
<keyword evidence="1" id="KW-0812">Transmembrane</keyword>
<organism evidence="2 3">
    <name type="scientific">Candidatus Kapaibacterium thiocyanatum</name>
    <dbReference type="NCBI Taxonomy" id="1895771"/>
    <lineage>
        <taxon>Bacteria</taxon>
        <taxon>Pseudomonadati</taxon>
        <taxon>Candidatus Kapaibacteriota</taxon>
        <taxon>Candidatus Kapaibacteriia</taxon>
        <taxon>Candidatus Kapaibacteriales</taxon>
        <taxon>Candidatus Kapaibacteriaceae</taxon>
        <taxon>Candidatus Kapaibacterium</taxon>
    </lineage>
</organism>
<feature type="transmembrane region" description="Helical" evidence="1">
    <location>
        <begin position="89"/>
        <end position="109"/>
    </location>
</feature>
<name>A0A1M3L1G5_9BACT</name>
<proteinExistence type="predicted"/>
<reference evidence="2 3" key="1">
    <citation type="submission" date="2016-09" db="EMBL/GenBank/DDBJ databases">
        <title>Genome-resolved meta-omics ties microbial dynamics to process performance in biotechnology for thiocyanate degradation.</title>
        <authorList>
            <person name="Kantor R.S."/>
            <person name="Huddy R.J."/>
            <person name="Iyer R."/>
            <person name="Thomas B.C."/>
            <person name="Brown C.T."/>
            <person name="Anantharaman K."/>
            <person name="Tringe S."/>
            <person name="Hettich R.L."/>
            <person name="Harrison S.T."/>
            <person name="Banfield J.F."/>
        </authorList>
    </citation>
    <scope>NUCLEOTIDE SEQUENCE [LARGE SCALE GENOMIC DNA]</scope>
    <source>
        <strain evidence="2">59-99</strain>
    </source>
</reference>
<dbReference type="EMBL" id="MKVH01000015">
    <property type="protein sequence ID" value="OJX58772.1"/>
    <property type="molecule type" value="Genomic_DNA"/>
</dbReference>
<feature type="transmembrane region" description="Helical" evidence="1">
    <location>
        <begin position="7"/>
        <end position="22"/>
    </location>
</feature>
<feature type="transmembrane region" description="Helical" evidence="1">
    <location>
        <begin position="57"/>
        <end position="77"/>
    </location>
</feature>
<dbReference type="STRING" id="1895771.BGO89_05490"/>
<feature type="transmembrane region" description="Helical" evidence="1">
    <location>
        <begin position="28"/>
        <end position="45"/>
    </location>
</feature>
<protein>
    <submittedName>
        <fullName evidence="2">Uncharacterized protein</fullName>
    </submittedName>
</protein>
<evidence type="ECO:0000313" key="2">
    <source>
        <dbReference type="EMBL" id="OJX58772.1"/>
    </source>
</evidence>
<evidence type="ECO:0000256" key="1">
    <source>
        <dbReference type="SAM" id="Phobius"/>
    </source>
</evidence>
<sequence length="124" mass="13110">MARTTSIYGALLILLGTGSFIATKAPTALIPAGFGLIFLLLGVMARKESLRGHAMHAAAAVATFGMVATVSAVPKLVHLLSGTPMERPVAIWTQSVMSVICLTYVTLAVRSFIRARRARNEAAQ</sequence>
<dbReference type="Proteomes" id="UP000184233">
    <property type="component" value="Unassembled WGS sequence"/>
</dbReference>